<evidence type="ECO:0000313" key="10">
    <source>
        <dbReference type="EMBL" id="ALH95636.1"/>
    </source>
</evidence>
<dbReference type="Proteomes" id="UP000064939">
    <property type="component" value="Chromosome"/>
</dbReference>
<evidence type="ECO:0000256" key="7">
    <source>
        <dbReference type="SAM" id="SignalP"/>
    </source>
</evidence>
<dbReference type="InterPro" id="IPR036316">
    <property type="entry name" value="Pili_assmbl_chap_C_dom_sf"/>
</dbReference>
<evidence type="ECO:0000256" key="4">
    <source>
        <dbReference type="ARBA" id="ARBA00022729"/>
    </source>
</evidence>
<accession>A0A0N9WE76</accession>
<feature type="domain" description="Pili assembly chaperone N-terminal" evidence="8">
    <location>
        <begin position="25"/>
        <end position="140"/>
    </location>
</feature>
<keyword evidence="4 7" id="KW-0732">Signal</keyword>
<evidence type="ECO:0000259" key="9">
    <source>
        <dbReference type="Pfam" id="PF02753"/>
    </source>
</evidence>
<keyword evidence="6" id="KW-0143">Chaperone</keyword>
<dbReference type="Pfam" id="PF02753">
    <property type="entry name" value="PapD_C"/>
    <property type="match status" value="1"/>
</dbReference>
<feature type="chain" id="PRO_5006040125" description="Molecular chaperone" evidence="7">
    <location>
        <begin position="24"/>
        <end position="231"/>
    </location>
</feature>
<keyword evidence="3" id="KW-1029">Fimbrium biogenesis</keyword>
<dbReference type="PANTHER" id="PTHR30251:SF2">
    <property type="entry name" value="FIMBRIAL CHAPERONE YADV-RELATED"/>
    <property type="match status" value="1"/>
</dbReference>
<dbReference type="PRINTS" id="PR00969">
    <property type="entry name" value="CHAPERONPILI"/>
</dbReference>
<dbReference type="InterPro" id="IPR016147">
    <property type="entry name" value="Pili_assmbl_chaperone_N"/>
</dbReference>
<dbReference type="Pfam" id="PF00345">
    <property type="entry name" value="PapD_N"/>
    <property type="match status" value="1"/>
</dbReference>
<dbReference type="GO" id="GO:0030288">
    <property type="term" value="C:outer membrane-bounded periplasmic space"/>
    <property type="evidence" value="ECO:0007669"/>
    <property type="project" value="InterPro"/>
</dbReference>
<organism evidence="10 11">
    <name type="scientific">Acinetobacter equi</name>
    <dbReference type="NCBI Taxonomy" id="1324350"/>
    <lineage>
        <taxon>Bacteria</taxon>
        <taxon>Pseudomonadati</taxon>
        <taxon>Pseudomonadota</taxon>
        <taxon>Gammaproteobacteria</taxon>
        <taxon>Moraxellales</taxon>
        <taxon>Moraxellaceae</taxon>
        <taxon>Acinetobacter</taxon>
    </lineage>
</organism>
<evidence type="ECO:0000256" key="2">
    <source>
        <dbReference type="ARBA" id="ARBA00007399"/>
    </source>
</evidence>
<dbReference type="SUPFAM" id="SSF49354">
    <property type="entry name" value="PapD-like"/>
    <property type="match status" value="1"/>
</dbReference>
<dbReference type="InterPro" id="IPR013783">
    <property type="entry name" value="Ig-like_fold"/>
</dbReference>
<feature type="signal peptide" evidence="7">
    <location>
        <begin position="1"/>
        <end position="23"/>
    </location>
</feature>
<dbReference type="InterPro" id="IPR050643">
    <property type="entry name" value="Periplasmic_pilus_chap"/>
</dbReference>
<evidence type="ECO:0000259" key="8">
    <source>
        <dbReference type="Pfam" id="PF00345"/>
    </source>
</evidence>
<dbReference type="STRING" id="1324350.AOY20_08900"/>
<dbReference type="InterPro" id="IPR001829">
    <property type="entry name" value="Pili_assmbl_chaperone_bac"/>
</dbReference>
<protein>
    <recommendedName>
        <fullName evidence="12">Molecular chaperone</fullName>
    </recommendedName>
</protein>
<keyword evidence="11" id="KW-1185">Reference proteome</keyword>
<comment type="similarity">
    <text evidence="2">Belongs to the periplasmic pilus chaperone family.</text>
</comment>
<evidence type="ECO:0000256" key="6">
    <source>
        <dbReference type="ARBA" id="ARBA00023186"/>
    </source>
</evidence>
<dbReference type="EMBL" id="CP012808">
    <property type="protein sequence ID" value="ALH95636.1"/>
    <property type="molecule type" value="Genomic_DNA"/>
</dbReference>
<sequence length="231" mass="26317">MRLKSLIISTMLVTYCVTSTAHSAIQAMASRVIYNSGNKASTLALKNNASKAYMVQAWLENGENNKGEAIPFVVTPPLIKIESQKEAALRFIYAGQGLPTDRESQFWINIQEIPPKSDNENVLQLAIRSKIKLFYRPSQIDMRLEDVVKRLHWYIKDQTLYLENDSPLYVTIGDLKLNDQSAFVKNMNQDMVAPYSTIQVLKDLTYPVKTLEFTYINDYGGNEKMPIVKLK</sequence>
<dbReference type="InterPro" id="IPR016148">
    <property type="entry name" value="Pili_assmbl_chaperone_C"/>
</dbReference>
<dbReference type="InterPro" id="IPR008962">
    <property type="entry name" value="PapD-like_sf"/>
</dbReference>
<comment type="subcellular location">
    <subcellularLocation>
        <location evidence="1">Periplasm</location>
    </subcellularLocation>
</comment>
<dbReference type="OrthoDB" id="9131059at2"/>
<name>A0A0N9WE76_9GAMM</name>
<dbReference type="FunFam" id="2.60.40.10:FF:000458">
    <property type="entry name" value="Molecular chaperone FimC"/>
    <property type="match status" value="1"/>
</dbReference>
<evidence type="ECO:0000256" key="3">
    <source>
        <dbReference type="ARBA" id="ARBA00022558"/>
    </source>
</evidence>
<proteinExistence type="inferred from homology"/>
<evidence type="ECO:0000256" key="1">
    <source>
        <dbReference type="ARBA" id="ARBA00004418"/>
    </source>
</evidence>
<evidence type="ECO:0000256" key="5">
    <source>
        <dbReference type="ARBA" id="ARBA00022764"/>
    </source>
</evidence>
<keyword evidence="5" id="KW-0574">Periplasm</keyword>
<gene>
    <name evidence="10" type="ORF">AOY20_08900</name>
</gene>
<reference evidence="10 11" key="1">
    <citation type="journal article" date="2015" name="Int. J. Syst. Evol. Microbiol.">
        <title>Acinetobacter equi sp. nov. isolated from horse faeces.</title>
        <authorList>
            <person name="Poppel M.T."/>
            <person name="Skiebe E."/>
            <person name="Laue M."/>
            <person name="Bergmann H."/>
            <person name="Ebersberger I."/>
            <person name="Garn T."/>
            <person name="Fruth A."/>
            <person name="Baumgardt S."/>
            <person name="Busse H.J."/>
            <person name="Wilharm G."/>
        </authorList>
    </citation>
    <scope>NUCLEOTIDE SEQUENCE [LARGE SCALE GENOMIC DNA]</scope>
    <source>
        <strain evidence="10 11">114</strain>
    </source>
</reference>
<evidence type="ECO:0008006" key="12">
    <source>
        <dbReference type="Google" id="ProtNLM"/>
    </source>
</evidence>
<dbReference type="KEGG" id="aei:AOY20_08900"/>
<dbReference type="PANTHER" id="PTHR30251">
    <property type="entry name" value="PILUS ASSEMBLY CHAPERONE"/>
    <property type="match status" value="1"/>
</dbReference>
<feature type="domain" description="Pili assembly chaperone C-terminal" evidence="9">
    <location>
        <begin position="163"/>
        <end position="223"/>
    </location>
</feature>
<dbReference type="GO" id="GO:0071555">
    <property type="term" value="P:cell wall organization"/>
    <property type="evidence" value="ECO:0007669"/>
    <property type="project" value="InterPro"/>
</dbReference>
<dbReference type="SUPFAM" id="SSF49584">
    <property type="entry name" value="Periplasmic chaperone C-domain"/>
    <property type="match status" value="1"/>
</dbReference>
<dbReference type="AlphaFoldDB" id="A0A0N9WE76"/>
<evidence type="ECO:0000313" key="11">
    <source>
        <dbReference type="Proteomes" id="UP000064939"/>
    </source>
</evidence>
<dbReference type="Gene3D" id="2.60.40.10">
    <property type="entry name" value="Immunoglobulins"/>
    <property type="match status" value="2"/>
</dbReference>
<dbReference type="RefSeq" id="WP_054581527.1">
    <property type="nucleotide sequence ID" value="NZ_CP012808.1"/>
</dbReference>